<dbReference type="SUPFAM" id="SSF51366">
    <property type="entry name" value="Ribulose-phoshate binding barrel"/>
    <property type="match status" value="1"/>
</dbReference>
<reference evidence="9" key="1">
    <citation type="submission" date="2020-10" db="EMBL/GenBank/DDBJ databases">
        <authorList>
            <person name="Gilroy R."/>
        </authorList>
    </citation>
    <scope>NUCLEOTIDE SEQUENCE</scope>
    <source>
        <strain evidence="9">D3-1215</strain>
    </source>
</reference>
<dbReference type="HAMAP" id="MF_01215">
    <property type="entry name" value="OMPdecase_type2"/>
    <property type="match status" value="1"/>
</dbReference>
<dbReference type="InterPro" id="IPR011060">
    <property type="entry name" value="RibuloseP-bd_barrel"/>
</dbReference>
<dbReference type="Gene3D" id="3.20.20.70">
    <property type="entry name" value="Aldolase class I"/>
    <property type="match status" value="1"/>
</dbReference>
<evidence type="ECO:0000256" key="4">
    <source>
        <dbReference type="ARBA" id="ARBA00022975"/>
    </source>
</evidence>
<evidence type="ECO:0000256" key="2">
    <source>
        <dbReference type="ARBA" id="ARBA00008847"/>
    </source>
</evidence>
<feature type="active site" description="Proton donor" evidence="7">
    <location>
        <position position="96"/>
    </location>
</feature>
<protein>
    <recommendedName>
        <fullName evidence="7">Orotidine 5'-phosphate decarboxylase</fullName>
        <ecNumber evidence="7">4.1.1.23</ecNumber>
    </recommendedName>
    <alternativeName>
        <fullName evidence="7">OMP decarboxylase</fullName>
        <shortName evidence="7">OMPDCase</shortName>
        <shortName evidence="7">OMPdecase</shortName>
    </alternativeName>
</protein>
<proteinExistence type="inferred from homology"/>
<dbReference type="GO" id="GO:0006207">
    <property type="term" value="P:'de novo' pyrimidine nucleobase biosynthetic process"/>
    <property type="evidence" value="ECO:0007669"/>
    <property type="project" value="InterPro"/>
</dbReference>
<comment type="catalytic activity">
    <reaction evidence="6 7">
        <text>orotidine 5'-phosphate + H(+) = UMP + CO2</text>
        <dbReference type="Rhea" id="RHEA:11596"/>
        <dbReference type="ChEBI" id="CHEBI:15378"/>
        <dbReference type="ChEBI" id="CHEBI:16526"/>
        <dbReference type="ChEBI" id="CHEBI:57538"/>
        <dbReference type="ChEBI" id="CHEBI:57865"/>
        <dbReference type="EC" id="4.1.1.23"/>
    </reaction>
</comment>
<evidence type="ECO:0000313" key="10">
    <source>
        <dbReference type="Proteomes" id="UP000823637"/>
    </source>
</evidence>
<organism evidence="9 10">
    <name type="scientific">Candidatus Enterocola intestinipullorum</name>
    <dbReference type="NCBI Taxonomy" id="2840783"/>
    <lineage>
        <taxon>Bacteria</taxon>
        <taxon>Pseudomonadati</taxon>
        <taxon>Bacteroidota</taxon>
        <taxon>Bacteroidia</taxon>
        <taxon>Bacteroidales</taxon>
        <taxon>Candidatus Enterocola</taxon>
    </lineage>
</organism>
<dbReference type="EC" id="4.1.1.23" evidence="7"/>
<dbReference type="FunFam" id="3.20.20.70:FF:000157">
    <property type="entry name" value="Orotidine 5'-phosphate decarboxylase"/>
    <property type="match status" value="1"/>
</dbReference>
<evidence type="ECO:0000256" key="7">
    <source>
        <dbReference type="HAMAP-Rule" id="MF_01215"/>
    </source>
</evidence>
<dbReference type="CDD" id="cd04725">
    <property type="entry name" value="OMP_decarboxylase_like"/>
    <property type="match status" value="1"/>
</dbReference>
<dbReference type="PANTHER" id="PTHR43375">
    <property type="entry name" value="OROTIDINE 5'-PHOSPHATE DECARBOXYLASE"/>
    <property type="match status" value="1"/>
</dbReference>
<evidence type="ECO:0000313" key="9">
    <source>
        <dbReference type="EMBL" id="MBO8447031.1"/>
    </source>
</evidence>
<dbReference type="Proteomes" id="UP000823637">
    <property type="component" value="Unassembled WGS sequence"/>
</dbReference>
<evidence type="ECO:0000256" key="5">
    <source>
        <dbReference type="ARBA" id="ARBA00023239"/>
    </source>
</evidence>
<dbReference type="Pfam" id="PF00215">
    <property type="entry name" value="OMPdecase"/>
    <property type="match status" value="1"/>
</dbReference>
<name>A0A9D9HD05_9BACT</name>
<dbReference type="GO" id="GO:0044205">
    <property type="term" value="P:'de novo' UMP biosynthetic process"/>
    <property type="evidence" value="ECO:0007669"/>
    <property type="project" value="UniProtKB-UniRule"/>
</dbReference>
<reference evidence="9" key="2">
    <citation type="journal article" date="2021" name="PeerJ">
        <title>Extensive microbial diversity within the chicken gut microbiome revealed by metagenomics and culture.</title>
        <authorList>
            <person name="Gilroy R."/>
            <person name="Ravi A."/>
            <person name="Getino M."/>
            <person name="Pursley I."/>
            <person name="Horton D.L."/>
            <person name="Alikhan N.F."/>
            <person name="Baker D."/>
            <person name="Gharbi K."/>
            <person name="Hall N."/>
            <person name="Watson M."/>
            <person name="Adriaenssens E.M."/>
            <person name="Foster-Nyarko E."/>
            <person name="Jarju S."/>
            <person name="Secka A."/>
            <person name="Antonio M."/>
            <person name="Oren A."/>
            <person name="Chaudhuri R.R."/>
            <person name="La Ragione R."/>
            <person name="Hildebrand F."/>
            <person name="Pallen M.J."/>
        </authorList>
    </citation>
    <scope>NUCLEOTIDE SEQUENCE</scope>
    <source>
        <strain evidence="9">D3-1215</strain>
    </source>
</reference>
<dbReference type="InterPro" id="IPR013785">
    <property type="entry name" value="Aldolase_TIM"/>
</dbReference>
<comment type="caution">
    <text evidence="9">The sequence shown here is derived from an EMBL/GenBank/DDBJ whole genome shotgun (WGS) entry which is preliminary data.</text>
</comment>
<dbReference type="PANTHER" id="PTHR43375:SF1">
    <property type="entry name" value="OROTIDINE 5'-PHOSPHATE DECARBOXYLASE"/>
    <property type="match status" value="1"/>
</dbReference>
<evidence type="ECO:0000259" key="8">
    <source>
        <dbReference type="SMART" id="SM00934"/>
    </source>
</evidence>
<accession>A0A9D9HD05</accession>
<gene>
    <name evidence="7 9" type="primary">pyrF</name>
    <name evidence="9" type="ORF">IAC32_04725</name>
</gene>
<comment type="similarity">
    <text evidence="2 7">Belongs to the OMP decarboxylase family. Type 2 subfamily.</text>
</comment>
<dbReference type="AlphaFoldDB" id="A0A9D9HD05"/>
<sequence length="276" mass="30222">MNANELFENIKRKKSFLCVGLDTDITKIPEHLFDSDDAMYEFNKSIIDATAEYCVAYKPNTAFYESLGSLGWDVLERTVDYIKANYPDQFIIADAKRGDIGNTSAMYAKAFFEDLDVDALTVAPYMGSDSVMPFLGFDDKWVILLALTSNKGAADFQFTAAEDGNRLFEKVLETSKQWAGEDKLMYVVGATQAAMLADIRKIIPDSFLLVPGVGAQGGSLDEVAKYGLNSRCGLLVNSSRNIIYASSDYDFAEAAGAAARNMQEQMQGILSSAGLV</sequence>
<feature type="domain" description="Orotidine 5'-phosphate decarboxylase" evidence="8">
    <location>
        <begin position="16"/>
        <end position="255"/>
    </location>
</feature>
<evidence type="ECO:0000256" key="3">
    <source>
        <dbReference type="ARBA" id="ARBA00022793"/>
    </source>
</evidence>
<evidence type="ECO:0000256" key="1">
    <source>
        <dbReference type="ARBA" id="ARBA00004861"/>
    </source>
</evidence>
<dbReference type="EMBL" id="JADIMR010000071">
    <property type="protein sequence ID" value="MBO8447031.1"/>
    <property type="molecule type" value="Genomic_DNA"/>
</dbReference>
<comment type="pathway">
    <text evidence="1 7">Pyrimidine metabolism; UMP biosynthesis via de novo pathway; UMP from orotate: step 2/2.</text>
</comment>
<dbReference type="SMART" id="SM00934">
    <property type="entry name" value="OMPdecase"/>
    <property type="match status" value="1"/>
</dbReference>
<evidence type="ECO:0000256" key="6">
    <source>
        <dbReference type="ARBA" id="ARBA00049157"/>
    </source>
</evidence>
<keyword evidence="3 7" id="KW-0210">Decarboxylase</keyword>
<dbReference type="NCBIfam" id="TIGR02127">
    <property type="entry name" value="pyrF_sub2"/>
    <property type="match status" value="1"/>
</dbReference>
<keyword evidence="5 7" id="KW-0456">Lyase</keyword>
<dbReference type="InterPro" id="IPR011995">
    <property type="entry name" value="OMPdecase_type-2"/>
</dbReference>
<dbReference type="InterPro" id="IPR001754">
    <property type="entry name" value="OMPdeCOase_dom"/>
</dbReference>
<dbReference type="GO" id="GO:0004590">
    <property type="term" value="F:orotidine-5'-phosphate decarboxylase activity"/>
    <property type="evidence" value="ECO:0007669"/>
    <property type="project" value="UniProtKB-UniRule"/>
</dbReference>
<keyword evidence="4 7" id="KW-0665">Pyrimidine biosynthesis</keyword>